<protein>
    <recommendedName>
        <fullName evidence="2">Ribonuclease H1 N-terminal domain-containing protein</fullName>
    </recommendedName>
</protein>
<dbReference type="SUPFAM" id="SSF55658">
    <property type="entry name" value="L9 N-domain-like"/>
    <property type="match status" value="1"/>
</dbReference>
<evidence type="ECO:0000259" key="2">
    <source>
        <dbReference type="Pfam" id="PF01693"/>
    </source>
</evidence>
<sequence length="249" mass="27239">MSTVFSLSDSDSEDDIPSSPSSLTSLPSTANPIYPLMDIPSCFPPVFDSVTLSPSVKDKRRFYNVYSGDQCGCFRDWADASGRVSCVKGNWYKAYDTWEEALDGWRQNCHSYYCHPADFVDRTLFISETTVNVPEATVAPPSQHNVVFLPASAPQANSTSSSLPSTHTMRSLSPASPSKLSSRGSASSHSRTALRHWAVSTTGFSSVVSTSQASRLFDEAVAARREVDMCEISSFDEALDWFNRLSLAS</sequence>
<dbReference type="InterPro" id="IPR037056">
    <property type="entry name" value="RNase_H1_N_sf"/>
</dbReference>
<feature type="region of interest" description="Disordered" evidence="1">
    <location>
        <begin position="1"/>
        <end position="25"/>
    </location>
</feature>
<gene>
    <name evidence="3" type="ORF">BT96DRAFT_1005355</name>
</gene>
<dbReference type="EMBL" id="ML769816">
    <property type="protein sequence ID" value="KAE9387209.1"/>
    <property type="molecule type" value="Genomic_DNA"/>
</dbReference>
<feature type="compositionally biased region" description="Polar residues" evidence="1">
    <location>
        <begin position="158"/>
        <end position="169"/>
    </location>
</feature>
<dbReference type="Gene3D" id="3.40.970.10">
    <property type="entry name" value="Ribonuclease H1, N-terminal domain"/>
    <property type="match status" value="1"/>
</dbReference>
<reference evidence="3" key="1">
    <citation type="journal article" date="2019" name="Environ. Microbiol.">
        <title>Fungal ecological strategies reflected in gene transcription - a case study of two litter decomposers.</title>
        <authorList>
            <person name="Barbi F."/>
            <person name="Kohler A."/>
            <person name="Barry K."/>
            <person name="Baskaran P."/>
            <person name="Daum C."/>
            <person name="Fauchery L."/>
            <person name="Ihrmark K."/>
            <person name="Kuo A."/>
            <person name="LaButti K."/>
            <person name="Lipzen A."/>
            <person name="Morin E."/>
            <person name="Grigoriev I.V."/>
            <person name="Henrissat B."/>
            <person name="Lindahl B."/>
            <person name="Martin F."/>
        </authorList>
    </citation>
    <scope>NUCLEOTIDE SEQUENCE</scope>
    <source>
        <strain evidence="3">JB14</strain>
    </source>
</reference>
<dbReference type="Pfam" id="PF01693">
    <property type="entry name" value="Cauli_VI"/>
    <property type="match status" value="1"/>
</dbReference>
<dbReference type="InterPro" id="IPR011320">
    <property type="entry name" value="RNase_H1_N"/>
</dbReference>
<evidence type="ECO:0000313" key="3">
    <source>
        <dbReference type="EMBL" id="KAE9387209.1"/>
    </source>
</evidence>
<proteinExistence type="predicted"/>
<keyword evidence="4" id="KW-1185">Reference proteome</keyword>
<feature type="region of interest" description="Disordered" evidence="1">
    <location>
        <begin position="158"/>
        <end position="186"/>
    </location>
</feature>
<dbReference type="AlphaFoldDB" id="A0A6A4GN70"/>
<dbReference type="InterPro" id="IPR009027">
    <property type="entry name" value="Ribosomal_bL9/RNase_H1_N"/>
</dbReference>
<feature type="domain" description="Ribonuclease H1 N-terminal" evidence="2">
    <location>
        <begin position="62"/>
        <end position="102"/>
    </location>
</feature>
<accession>A0A6A4GN70</accession>
<name>A0A6A4GN70_9AGAR</name>
<dbReference type="Proteomes" id="UP000799118">
    <property type="component" value="Unassembled WGS sequence"/>
</dbReference>
<dbReference type="OrthoDB" id="2871083at2759"/>
<evidence type="ECO:0000313" key="4">
    <source>
        <dbReference type="Proteomes" id="UP000799118"/>
    </source>
</evidence>
<evidence type="ECO:0000256" key="1">
    <source>
        <dbReference type="SAM" id="MobiDB-lite"/>
    </source>
</evidence>
<organism evidence="3 4">
    <name type="scientific">Gymnopus androsaceus JB14</name>
    <dbReference type="NCBI Taxonomy" id="1447944"/>
    <lineage>
        <taxon>Eukaryota</taxon>
        <taxon>Fungi</taxon>
        <taxon>Dikarya</taxon>
        <taxon>Basidiomycota</taxon>
        <taxon>Agaricomycotina</taxon>
        <taxon>Agaricomycetes</taxon>
        <taxon>Agaricomycetidae</taxon>
        <taxon>Agaricales</taxon>
        <taxon>Marasmiineae</taxon>
        <taxon>Omphalotaceae</taxon>
        <taxon>Gymnopus</taxon>
    </lineage>
</organism>
<feature type="compositionally biased region" description="Low complexity" evidence="1">
    <location>
        <begin position="170"/>
        <end position="186"/>
    </location>
</feature>